<organism evidence="2 3">
    <name type="scientific">Lithocarpus litseifolius</name>
    <dbReference type="NCBI Taxonomy" id="425828"/>
    <lineage>
        <taxon>Eukaryota</taxon>
        <taxon>Viridiplantae</taxon>
        <taxon>Streptophyta</taxon>
        <taxon>Embryophyta</taxon>
        <taxon>Tracheophyta</taxon>
        <taxon>Spermatophyta</taxon>
        <taxon>Magnoliopsida</taxon>
        <taxon>eudicotyledons</taxon>
        <taxon>Gunneridae</taxon>
        <taxon>Pentapetalae</taxon>
        <taxon>rosids</taxon>
        <taxon>fabids</taxon>
        <taxon>Fagales</taxon>
        <taxon>Fagaceae</taxon>
        <taxon>Lithocarpus</taxon>
    </lineage>
</organism>
<evidence type="ECO:0000259" key="1">
    <source>
        <dbReference type="Pfam" id="PF13966"/>
    </source>
</evidence>
<reference evidence="2 3" key="1">
    <citation type="submission" date="2024-01" db="EMBL/GenBank/DDBJ databases">
        <title>A telomere-to-telomere, gap-free genome of sweet tea (Lithocarpus litseifolius).</title>
        <authorList>
            <person name="Zhou J."/>
        </authorList>
    </citation>
    <scope>NUCLEOTIDE SEQUENCE [LARGE SCALE GENOMIC DNA]</scope>
    <source>
        <strain evidence="2">Zhou-2022a</strain>
        <tissue evidence="2">Leaf</tissue>
    </source>
</reference>
<proteinExistence type="predicted"/>
<dbReference type="Proteomes" id="UP001459277">
    <property type="component" value="Unassembled WGS sequence"/>
</dbReference>
<comment type="caution">
    <text evidence="2">The sequence shown here is derived from an EMBL/GenBank/DDBJ whole genome shotgun (WGS) entry which is preliminary data.</text>
</comment>
<evidence type="ECO:0000313" key="3">
    <source>
        <dbReference type="Proteomes" id="UP001459277"/>
    </source>
</evidence>
<sequence length="176" mass="20382">MQTKLYTQSMAIKSSMMQPAAFKKSLILCSRIFIVNYAHWSSKMKIKPYGRLNGVILELACFFCRNCLEDRNHLFFGCPFAKRIWESVMNFFLVSDPEFEWDELAAWGLAHLKGKSFKSVCVNWLGGLPSTMVHIWLQRNAIMHASTVCFEEQSLKSIRRNVSARLDFKQTSNILQ</sequence>
<evidence type="ECO:0000313" key="2">
    <source>
        <dbReference type="EMBL" id="KAL0009986.1"/>
    </source>
</evidence>
<protein>
    <recommendedName>
        <fullName evidence="1">Reverse transcriptase zinc-binding domain-containing protein</fullName>
    </recommendedName>
</protein>
<accession>A0AAW2DHS8</accession>
<dbReference type="Pfam" id="PF13966">
    <property type="entry name" value="zf-RVT"/>
    <property type="match status" value="1"/>
</dbReference>
<gene>
    <name evidence="2" type="ORF">SO802_005094</name>
</gene>
<keyword evidence="3" id="KW-1185">Reference proteome</keyword>
<feature type="domain" description="Reverse transcriptase zinc-binding" evidence="1">
    <location>
        <begin position="36"/>
        <end position="85"/>
    </location>
</feature>
<dbReference type="InterPro" id="IPR026960">
    <property type="entry name" value="RVT-Znf"/>
</dbReference>
<dbReference type="EMBL" id="JAZDWU010000002">
    <property type="protein sequence ID" value="KAL0009986.1"/>
    <property type="molecule type" value="Genomic_DNA"/>
</dbReference>
<name>A0AAW2DHS8_9ROSI</name>
<dbReference type="AlphaFoldDB" id="A0AAW2DHS8"/>